<evidence type="ECO:0000256" key="7">
    <source>
        <dbReference type="ARBA" id="ARBA00023136"/>
    </source>
</evidence>
<keyword evidence="3" id="KW-0964">Secreted</keyword>
<gene>
    <name evidence="9" type="ORF">SAMN05421538_106217</name>
</gene>
<evidence type="ECO:0000256" key="8">
    <source>
        <dbReference type="SAM" id="MobiDB-lite"/>
    </source>
</evidence>
<dbReference type="PRINTS" id="PR00313">
    <property type="entry name" value="CABNDNGRPT"/>
</dbReference>
<keyword evidence="4" id="KW-0800">Toxin</keyword>
<dbReference type="GO" id="GO:0090729">
    <property type="term" value="F:toxin activity"/>
    <property type="evidence" value="ECO:0007669"/>
    <property type="project" value="UniProtKB-KW"/>
</dbReference>
<dbReference type="PRINTS" id="PR01488">
    <property type="entry name" value="RTXTOXINA"/>
</dbReference>
<feature type="region of interest" description="Disordered" evidence="8">
    <location>
        <begin position="803"/>
        <end position="915"/>
    </location>
</feature>
<dbReference type="GO" id="GO:0016020">
    <property type="term" value="C:membrane"/>
    <property type="evidence" value="ECO:0007669"/>
    <property type="project" value="UniProtKB-SubCell"/>
</dbReference>
<keyword evidence="7" id="KW-0472">Membrane</keyword>
<dbReference type="RefSeq" id="WP_090523913.1">
    <property type="nucleotide sequence ID" value="NZ_FNAH01000006.1"/>
</dbReference>
<evidence type="ECO:0000256" key="1">
    <source>
        <dbReference type="ARBA" id="ARBA00004370"/>
    </source>
</evidence>
<protein>
    <submittedName>
        <fullName evidence="9">Ca2+-binding protein, RTX toxin-related</fullName>
    </submittedName>
</protein>
<dbReference type="SUPFAM" id="SSF51120">
    <property type="entry name" value="beta-Roll"/>
    <property type="match status" value="4"/>
</dbReference>
<dbReference type="Gene3D" id="2.130.10.10">
    <property type="entry name" value="YVTN repeat-like/Quinoprotein amine dehydrogenase"/>
    <property type="match status" value="1"/>
</dbReference>
<dbReference type="InterPro" id="IPR001343">
    <property type="entry name" value="Hemolysn_Ca-bd"/>
</dbReference>
<dbReference type="InterPro" id="IPR003995">
    <property type="entry name" value="RTX_toxin_determinant-A"/>
</dbReference>
<dbReference type="GO" id="GO:0005509">
    <property type="term" value="F:calcium ion binding"/>
    <property type="evidence" value="ECO:0007669"/>
    <property type="project" value="InterPro"/>
</dbReference>
<comment type="subcellular location">
    <subcellularLocation>
        <location evidence="1">Membrane</location>
    </subcellularLocation>
    <subcellularLocation>
        <location evidence="2">Secreted</location>
    </subcellularLocation>
</comment>
<dbReference type="GO" id="GO:0005615">
    <property type="term" value="C:extracellular space"/>
    <property type="evidence" value="ECO:0007669"/>
    <property type="project" value="InterPro"/>
</dbReference>
<keyword evidence="5" id="KW-0677">Repeat</keyword>
<dbReference type="InterPro" id="IPR015943">
    <property type="entry name" value="WD40/YVTN_repeat-like_dom_sf"/>
</dbReference>
<dbReference type="Proteomes" id="UP000199344">
    <property type="component" value="Unassembled WGS sequence"/>
</dbReference>
<evidence type="ECO:0000313" key="10">
    <source>
        <dbReference type="Proteomes" id="UP000199344"/>
    </source>
</evidence>
<name>A0A1G7CUU1_9RHOB</name>
<dbReference type="OrthoDB" id="9342475at2"/>
<sequence>MVVFVHVATHVARKAKFSTNITDLRLVDTGEAILLLSTANKGAGLSAYNVSSAAEAAQLVDVNPPASYGMYYAAPKLFELDRDGQRQIGLTGQQGSVHQGLDVSADGKLGKFSPMLPAKQIPGDVVALETLDLGGVPHLLAGQDGRLSLTLYRLGADRQLHDIGTAAPASKAAVDSEYTDIAVAQIAGKSFAFAASAQGNRIVTYRAGAAGLDLVGEIGGDNEIGLSAPRLVETLRSGGATYLVAGGGGSNSITVFRVDGKGGLTPTDHVVDSLGTRFQSVTAMAVVEMAGRAFLFLGGADDGISVMTLDREGRLILLDTIIDTAEMALADVTALAARPFGAGVAVFAASGTETGITQLRFSPGEIGVSRAASGRVEGTGKGDILIGTGSSSVVTGGAGDDVLIARKGRVDLKGGPGADTFVPGYGAEMVTIHDFNPTEDSLDLSELAFVRSLAQLRIVPTARGAMLKAGPAIVDLRTSGGTTMMASDFDDSMFRLAHYLNDIDYSRFVTPITPDPGTSATRPGRETSSGGYEGPAPLPPLTRPVKPMIGTRGDDRFTGGPSGVTVFAYAGHDLALGGAGQDNLMGFDGNDTLFGAGHSDFIDGGAGNDSIDGGDGHDRLYGGEGYDVIFGGPGDDRIWGGAQADTIYGQGGNDVIFGGAGGDVLRGGPGHDRILGIDGPDTIDGGPGHDILIGGGNNTKIVGGPGNDLIRAFGIGNVIHGMEGSDSVYGGMGADFILLGGGNDIAFGRGGDDFINGDKGDDKILGNNGNDHLVGHDGDDSLFGGNGDDLLWGVKGDDLVSGQAGNDSLRGGDGRDTLIGGPGNDKLLGGADGDDLRGESGDDLIYGQGGHDTLTGGSGNDSLHGGSDDDHVSGGDGDDLISGGQGDDSLDGGEGDDTISGGGGDDRIAGGGGDDHLSGGSGADVFVFAPAKAGSGIERDRITDFDPGQDLIDLSAMSPDLVWMEMAAFTATGRVEARLAVAPSGNQLMIDLSGNGRADHLIELGGVGIAPFDLLF</sequence>
<dbReference type="InterPro" id="IPR018511">
    <property type="entry name" value="Hemolysin-typ_Ca-bd_CS"/>
</dbReference>
<dbReference type="PANTHER" id="PTHR38340">
    <property type="entry name" value="S-LAYER PROTEIN"/>
    <property type="match status" value="1"/>
</dbReference>
<dbReference type="PANTHER" id="PTHR38340:SF1">
    <property type="entry name" value="S-LAYER PROTEIN"/>
    <property type="match status" value="1"/>
</dbReference>
<dbReference type="AlphaFoldDB" id="A0A1G7CUU1"/>
<evidence type="ECO:0000313" key="9">
    <source>
        <dbReference type="EMBL" id="SDE43088.1"/>
    </source>
</evidence>
<dbReference type="PROSITE" id="PS00330">
    <property type="entry name" value="HEMOLYSIN_CALCIUM"/>
    <property type="match status" value="9"/>
</dbReference>
<dbReference type="Gene3D" id="2.150.10.10">
    <property type="entry name" value="Serralysin-like metalloprotease, C-terminal"/>
    <property type="match status" value="7"/>
</dbReference>
<evidence type="ECO:0000256" key="2">
    <source>
        <dbReference type="ARBA" id="ARBA00004613"/>
    </source>
</evidence>
<keyword evidence="6" id="KW-0843">Virulence</keyword>
<proteinExistence type="predicted"/>
<feature type="compositionally biased region" description="Basic and acidic residues" evidence="8">
    <location>
        <begin position="904"/>
        <end position="915"/>
    </location>
</feature>
<dbReference type="SUPFAM" id="SSF50956">
    <property type="entry name" value="Thermostable phytase (3-phytase)"/>
    <property type="match status" value="1"/>
</dbReference>
<reference evidence="9 10" key="1">
    <citation type="submission" date="2016-10" db="EMBL/GenBank/DDBJ databases">
        <authorList>
            <person name="de Groot N.N."/>
        </authorList>
    </citation>
    <scope>NUCLEOTIDE SEQUENCE [LARGE SCALE GENOMIC DNA]</scope>
    <source>
        <strain evidence="9 10">DSM 22220</strain>
    </source>
</reference>
<dbReference type="Pfam" id="PF00353">
    <property type="entry name" value="HemolysinCabind"/>
    <property type="match status" value="9"/>
</dbReference>
<feature type="region of interest" description="Disordered" evidence="8">
    <location>
        <begin position="513"/>
        <end position="544"/>
    </location>
</feature>
<dbReference type="STRING" id="591205.SAMN05421538_106217"/>
<accession>A0A1G7CUU1</accession>
<feature type="compositionally biased region" description="Acidic residues" evidence="8">
    <location>
        <begin position="888"/>
        <end position="897"/>
    </location>
</feature>
<organism evidence="9 10">
    <name type="scientific">Paracoccus isoporae</name>
    <dbReference type="NCBI Taxonomy" id="591205"/>
    <lineage>
        <taxon>Bacteria</taxon>
        <taxon>Pseudomonadati</taxon>
        <taxon>Pseudomonadota</taxon>
        <taxon>Alphaproteobacteria</taxon>
        <taxon>Rhodobacterales</taxon>
        <taxon>Paracoccaceae</taxon>
        <taxon>Paracoccus</taxon>
    </lineage>
</organism>
<dbReference type="EMBL" id="FNAH01000006">
    <property type="protein sequence ID" value="SDE43088.1"/>
    <property type="molecule type" value="Genomic_DNA"/>
</dbReference>
<evidence type="ECO:0000256" key="6">
    <source>
        <dbReference type="ARBA" id="ARBA00023026"/>
    </source>
</evidence>
<keyword evidence="10" id="KW-1185">Reference proteome</keyword>
<dbReference type="InterPro" id="IPR011049">
    <property type="entry name" value="Serralysin-like_metalloprot_C"/>
</dbReference>
<evidence type="ECO:0000256" key="4">
    <source>
        <dbReference type="ARBA" id="ARBA00022656"/>
    </source>
</evidence>
<feature type="compositionally biased region" description="Polar residues" evidence="8">
    <location>
        <begin position="516"/>
        <end position="530"/>
    </location>
</feature>
<evidence type="ECO:0000256" key="3">
    <source>
        <dbReference type="ARBA" id="ARBA00022525"/>
    </source>
</evidence>
<dbReference type="InterPro" id="IPR050557">
    <property type="entry name" value="RTX_toxin/Mannuronan_C5-epim"/>
</dbReference>
<evidence type="ECO:0000256" key="5">
    <source>
        <dbReference type="ARBA" id="ARBA00022737"/>
    </source>
</evidence>